<sequence length="320" mass="32607">MTNPGGQQSPYQPAPSPYRQPQAGAGQPYQAPMPGQGPYAPYGGQPPASPQPSPYGPAYGQGGYVMQHPTAAPDPMQQPGYYSSDGRLVIPAAAPIGGAQTMNLSPQTGVPAPAANPGSPYAGQTQYPYPYGRPPRRNRTGVIIACVAGAVVLVLAIIIGLLALAGTAAEGGTSDSGTTSASGPQPVPANDPARMRSAITRITGAQCTWRDDSAKLNASMVGTEGAYTCGNDMTLVMFSNAADTDTTMQYVGKVLDSGNDLFGLSEGAPRGGEEYAVLHSGTWMVIGGDAEMSALHNAWGGSLQQFGSGSATDSHGSTSL</sequence>
<reference evidence="3 4" key="1">
    <citation type="journal article" date="2018" name="Int. J. Syst. Evol. Microbiol.">
        <title>Bifidobacterium catulorum sp. nov., a novel taxon from the faeces of the baby common marmoset (Callithrix jacchus).</title>
        <authorList>
            <person name="Modesto M."/>
            <person name="Michelini S."/>
            <person name="Oki K."/>
            <person name="Biavati B."/>
            <person name="Watanabe K."/>
            <person name="Mattarelli P."/>
        </authorList>
    </citation>
    <scope>NUCLEOTIDE SEQUENCE [LARGE SCALE GENOMIC DNA]</scope>
    <source>
        <strain evidence="3 4">MRM 8.19</strain>
    </source>
</reference>
<feature type="region of interest" description="Disordered" evidence="1">
    <location>
        <begin position="1"/>
        <end position="79"/>
    </location>
</feature>
<feature type="region of interest" description="Disordered" evidence="1">
    <location>
        <begin position="170"/>
        <end position="193"/>
    </location>
</feature>
<keyword evidence="2" id="KW-1133">Transmembrane helix</keyword>
<feature type="compositionally biased region" description="Low complexity" evidence="1">
    <location>
        <begin position="19"/>
        <end position="46"/>
    </location>
</feature>
<dbReference type="Proteomes" id="UP000245753">
    <property type="component" value="Unassembled WGS sequence"/>
</dbReference>
<proteinExistence type="predicted"/>
<keyword evidence="2" id="KW-0472">Membrane</keyword>
<protein>
    <submittedName>
        <fullName evidence="3">Uncharacterized protein</fullName>
    </submittedName>
</protein>
<keyword evidence="4" id="KW-1185">Reference proteome</keyword>
<dbReference type="AlphaFoldDB" id="A0A2U2MT54"/>
<feature type="compositionally biased region" description="Low complexity" evidence="1">
    <location>
        <begin position="170"/>
        <end position="183"/>
    </location>
</feature>
<feature type="transmembrane region" description="Helical" evidence="2">
    <location>
        <begin position="142"/>
        <end position="165"/>
    </location>
</feature>
<dbReference type="RefSeq" id="WP_109137081.1">
    <property type="nucleotide sequence ID" value="NZ_QFFN01000008.1"/>
</dbReference>
<evidence type="ECO:0000313" key="3">
    <source>
        <dbReference type="EMBL" id="PWG60020.1"/>
    </source>
</evidence>
<gene>
    <name evidence="3" type="ORF">DF200_04455</name>
</gene>
<accession>A0A2U2MT54</accession>
<evidence type="ECO:0000256" key="2">
    <source>
        <dbReference type="SAM" id="Phobius"/>
    </source>
</evidence>
<evidence type="ECO:0000313" key="4">
    <source>
        <dbReference type="Proteomes" id="UP000245753"/>
    </source>
</evidence>
<dbReference type="OrthoDB" id="9975346at2"/>
<name>A0A2U2MT54_9BIFI</name>
<dbReference type="EMBL" id="QFFN01000008">
    <property type="protein sequence ID" value="PWG60020.1"/>
    <property type="molecule type" value="Genomic_DNA"/>
</dbReference>
<organism evidence="3 4">
    <name type="scientific">Bifidobacterium catulorum</name>
    <dbReference type="NCBI Taxonomy" id="1630173"/>
    <lineage>
        <taxon>Bacteria</taxon>
        <taxon>Bacillati</taxon>
        <taxon>Actinomycetota</taxon>
        <taxon>Actinomycetes</taxon>
        <taxon>Bifidobacteriales</taxon>
        <taxon>Bifidobacteriaceae</taxon>
        <taxon>Bifidobacterium</taxon>
    </lineage>
</organism>
<comment type="caution">
    <text evidence="3">The sequence shown here is derived from an EMBL/GenBank/DDBJ whole genome shotgun (WGS) entry which is preliminary data.</text>
</comment>
<keyword evidence="2" id="KW-0812">Transmembrane</keyword>
<feature type="compositionally biased region" description="Low complexity" evidence="1">
    <location>
        <begin position="1"/>
        <end position="11"/>
    </location>
</feature>
<evidence type="ECO:0000256" key="1">
    <source>
        <dbReference type="SAM" id="MobiDB-lite"/>
    </source>
</evidence>